<accession>A0AA38RJ55</accession>
<keyword evidence="3" id="KW-1185">Reference proteome</keyword>
<dbReference type="AlphaFoldDB" id="A0AA38RJ55"/>
<feature type="region of interest" description="Disordered" evidence="1">
    <location>
        <begin position="1"/>
        <end position="34"/>
    </location>
</feature>
<proteinExistence type="predicted"/>
<name>A0AA38RJ55_9PEZI</name>
<feature type="compositionally biased region" description="Basic and acidic residues" evidence="1">
    <location>
        <begin position="473"/>
        <end position="484"/>
    </location>
</feature>
<feature type="compositionally biased region" description="Basic and acidic residues" evidence="1">
    <location>
        <begin position="443"/>
        <end position="454"/>
    </location>
</feature>
<feature type="region of interest" description="Disordered" evidence="1">
    <location>
        <begin position="129"/>
        <end position="165"/>
    </location>
</feature>
<evidence type="ECO:0000256" key="1">
    <source>
        <dbReference type="SAM" id="MobiDB-lite"/>
    </source>
</evidence>
<reference evidence="2" key="1">
    <citation type="submission" date="2022-07" db="EMBL/GenBank/DDBJ databases">
        <title>Fungi with potential for degradation of polypropylene.</title>
        <authorList>
            <person name="Gostincar C."/>
        </authorList>
    </citation>
    <scope>NUCLEOTIDE SEQUENCE</scope>
    <source>
        <strain evidence="2">EXF-13287</strain>
    </source>
</reference>
<dbReference type="Proteomes" id="UP001174691">
    <property type="component" value="Unassembled WGS sequence"/>
</dbReference>
<dbReference type="EMBL" id="JANBVN010000078">
    <property type="protein sequence ID" value="KAJ9149637.1"/>
    <property type="molecule type" value="Genomic_DNA"/>
</dbReference>
<evidence type="ECO:0000313" key="2">
    <source>
        <dbReference type="EMBL" id="KAJ9149637.1"/>
    </source>
</evidence>
<feature type="region of interest" description="Disordered" evidence="1">
    <location>
        <begin position="425"/>
        <end position="500"/>
    </location>
</feature>
<protein>
    <submittedName>
        <fullName evidence="2">Uncharacterized protein</fullName>
    </submittedName>
</protein>
<comment type="caution">
    <text evidence="2">The sequence shown here is derived from an EMBL/GenBank/DDBJ whole genome shotgun (WGS) entry which is preliminary data.</text>
</comment>
<evidence type="ECO:0000313" key="3">
    <source>
        <dbReference type="Proteomes" id="UP001174691"/>
    </source>
</evidence>
<sequence length="500" mass="54845">MPSFFRLRKPSPPEKEPVPVPKKPGPAQRQLSEGCGITSWSPGLFDFDSIEAEEADLNRRLATYDQVSQDKLPATSEGAGTGYFKLAKVTTDKGVAPQQQQQRKKPLLESTGARQALRLDVIKQRQTEARRRTKLSTGLPSPPLAPPQTSSTGARPGRDVYDWADNEDPSHAGTICIGSLCCAAALGTLYYLALLARAELAQREAARWIEDNGVDPLLKRCDDFTQRLDRDEAGTAKQTPRQANQGGAHDVVFGGEHPNVAFGRSLAQQDYQRRKAYEQGLVDPDTVPVDTTWQAGTYSGRAVGSAWVKLERELGNQEPINTSAVPGPLNISAHRPTKVKPNVDWRHMPRSRSPTGYAVPRLRMSYCHAAKRPMPGRHVPSLDRGCSCQHDNLDSQGDQAKPGGINRSPAVVMKKNGCARDPRALFALQPHPRHNATGSTDADDTKNNDDDRHISSRPASTRAKAYRAAGNYDRPRDDTRRGSDSSDSDILAPARARRFS</sequence>
<organism evidence="2 3">
    <name type="scientific">Coniochaeta hoffmannii</name>
    <dbReference type="NCBI Taxonomy" id="91930"/>
    <lineage>
        <taxon>Eukaryota</taxon>
        <taxon>Fungi</taxon>
        <taxon>Dikarya</taxon>
        <taxon>Ascomycota</taxon>
        <taxon>Pezizomycotina</taxon>
        <taxon>Sordariomycetes</taxon>
        <taxon>Sordariomycetidae</taxon>
        <taxon>Coniochaetales</taxon>
        <taxon>Coniochaetaceae</taxon>
        <taxon>Coniochaeta</taxon>
    </lineage>
</organism>
<gene>
    <name evidence="2" type="ORF">NKR19_g5613</name>
</gene>